<organism evidence="1 2">
    <name type="scientific">Rhynocoris fuscipes</name>
    <dbReference type="NCBI Taxonomy" id="488301"/>
    <lineage>
        <taxon>Eukaryota</taxon>
        <taxon>Metazoa</taxon>
        <taxon>Ecdysozoa</taxon>
        <taxon>Arthropoda</taxon>
        <taxon>Hexapoda</taxon>
        <taxon>Insecta</taxon>
        <taxon>Pterygota</taxon>
        <taxon>Neoptera</taxon>
        <taxon>Paraneoptera</taxon>
        <taxon>Hemiptera</taxon>
        <taxon>Heteroptera</taxon>
        <taxon>Panheteroptera</taxon>
        <taxon>Cimicomorpha</taxon>
        <taxon>Reduviidae</taxon>
        <taxon>Harpactorinae</taxon>
        <taxon>Harpactorini</taxon>
        <taxon>Rhynocoris</taxon>
    </lineage>
</organism>
<dbReference type="Proteomes" id="UP001461498">
    <property type="component" value="Unassembled WGS sequence"/>
</dbReference>
<sequence length="52" mass="5765">MLKGCDKISYQSYRCADCPNMRMETSPFVYSKKLRGSGNGRAGSAKGGDFFF</sequence>
<evidence type="ECO:0000313" key="2">
    <source>
        <dbReference type="Proteomes" id="UP001461498"/>
    </source>
</evidence>
<protein>
    <submittedName>
        <fullName evidence="1">Uncharacterized protein</fullName>
    </submittedName>
</protein>
<comment type="caution">
    <text evidence="1">The sequence shown here is derived from an EMBL/GenBank/DDBJ whole genome shotgun (WGS) entry which is preliminary data.</text>
</comment>
<keyword evidence="2" id="KW-1185">Reference proteome</keyword>
<accession>A0AAW1CYX1</accession>
<proteinExistence type="predicted"/>
<dbReference type="EMBL" id="JAPXFL010000007">
    <property type="protein sequence ID" value="KAK9503656.1"/>
    <property type="molecule type" value="Genomic_DNA"/>
</dbReference>
<gene>
    <name evidence="1" type="ORF">O3M35_010171</name>
</gene>
<evidence type="ECO:0000313" key="1">
    <source>
        <dbReference type="EMBL" id="KAK9503656.1"/>
    </source>
</evidence>
<reference evidence="1 2" key="1">
    <citation type="submission" date="2022-12" db="EMBL/GenBank/DDBJ databases">
        <title>Chromosome-level genome assembly of true bugs.</title>
        <authorList>
            <person name="Ma L."/>
            <person name="Li H."/>
        </authorList>
    </citation>
    <scope>NUCLEOTIDE SEQUENCE [LARGE SCALE GENOMIC DNA]</scope>
    <source>
        <strain evidence="1">Lab_2022b</strain>
    </source>
</reference>
<name>A0AAW1CYX1_9HEMI</name>
<dbReference type="AlphaFoldDB" id="A0AAW1CYX1"/>